<gene>
    <name evidence="4" type="ORF">PHMEG_00020775</name>
</gene>
<dbReference type="Proteomes" id="UP000198211">
    <property type="component" value="Unassembled WGS sequence"/>
</dbReference>
<dbReference type="PROSITE" id="PS50158">
    <property type="entry name" value="ZF_CCHC"/>
    <property type="match status" value="1"/>
</dbReference>
<evidence type="ECO:0000259" key="3">
    <source>
        <dbReference type="PROSITE" id="PS50158"/>
    </source>
</evidence>
<dbReference type="InterPro" id="IPR001878">
    <property type="entry name" value="Znf_CCHC"/>
</dbReference>
<accession>A0A225VQ56</accession>
<dbReference type="GO" id="GO:0008270">
    <property type="term" value="F:zinc ion binding"/>
    <property type="evidence" value="ECO:0007669"/>
    <property type="project" value="UniProtKB-KW"/>
</dbReference>
<reference evidence="5" key="1">
    <citation type="submission" date="2017-03" db="EMBL/GenBank/DDBJ databases">
        <title>Phytopthora megakarya and P. palmivora, two closely related causual agents of cacao black pod achieved similar genome size and gene model numbers by different mechanisms.</title>
        <authorList>
            <person name="Ali S."/>
            <person name="Shao J."/>
            <person name="Larry D.J."/>
            <person name="Kronmiller B."/>
            <person name="Shen D."/>
            <person name="Strem M.D."/>
            <person name="Melnick R.L."/>
            <person name="Guiltinan M.J."/>
            <person name="Tyler B.M."/>
            <person name="Meinhardt L.W."/>
            <person name="Bailey B.A."/>
        </authorList>
    </citation>
    <scope>NUCLEOTIDE SEQUENCE [LARGE SCALE GENOMIC DNA]</scope>
    <source>
        <strain evidence="5">zdho120</strain>
    </source>
</reference>
<keyword evidence="1" id="KW-0863">Zinc-finger</keyword>
<feature type="region of interest" description="Disordered" evidence="2">
    <location>
        <begin position="144"/>
        <end position="168"/>
    </location>
</feature>
<dbReference type="GO" id="GO:0003676">
    <property type="term" value="F:nucleic acid binding"/>
    <property type="evidence" value="ECO:0007669"/>
    <property type="project" value="InterPro"/>
</dbReference>
<sequence>MAMMVSNLRGQAIAWFTTQQKNIVSISELATALRKECIPVDLQERLRDKYELDQITLFVRGLVSRTREEVQYRRCGTVSEAVSVAMEYERTHMAITSHSRTKQRQQRGFSDGPEPMEIGNTRFMVRSECMRRNLCFCCKRPGHRMRDCRSGGDRTSPQQAPRRPYRYGNSQWDNVQKIQQSNFEEKPCTPLAPLAQIGASADTTELLFDHLTVNATAIISATRTESSLVRKEGMVSLYGTPVTILLDSGADHNVKRCGLADTYAVSVSRLNVSMAKTTDDVKNEVEADNCKYKLSPSHDVIFGAPWFAKYNPDIGWVTHEMYVPEPDVDYDQLDAFISKATSSDLGIPISALENAFDGQHIEAISSAQVEEQRPVTSTISPRTDDVLVEFEDLAPQVLPNILPPTGRLNLS</sequence>
<keyword evidence="1" id="KW-0479">Metal-binding</keyword>
<keyword evidence="5" id="KW-1185">Reference proteome</keyword>
<dbReference type="OrthoDB" id="161383at2759"/>
<proteinExistence type="predicted"/>
<evidence type="ECO:0000313" key="5">
    <source>
        <dbReference type="Proteomes" id="UP000198211"/>
    </source>
</evidence>
<dbReference type="AlphaFoldDB" id="A0A225VQ56"/>
<dbReference type="EMBL" id="NBNE01003767">
    <property type="protein sequence ID" value="OWZ06907.1"/>
    <property type="molecule type" value="Genomic_DNA"/>
</dbReference>
<protein>
    <recommendedName>
        <fullName evidence="3">CCHC-type domain-containing protein</fullName>
    </recommendedName>
</protein>
<evidence type="ECO:0000256" key="1">
    <source>
        <dbReference type="PROSITE-ProRule" id="PRU00047"/>
    </source>
</evidence>
<evidence type="ECO:0000256" key="2">
    <source>
        <dbReference type="SAM" id="MobiDB-lite"/>
    </source>
</evidence>
<feature type="region of interest" description="Disordered" evidence="2">
    <location>
        <begin position="96"/>
        <end position="117"/>
    </location>
</feature>
<feature type="domain" description="CCHC-type" evidence="3">
    <location>
        <begin position="135"/>
        <end position="150"/>
    </location>
</feature>
<keyword evidence="1" id="KW-0862">Zinc</keyword>
<comment type="caution">
    <text evidence="4">The sequence shown here is derived from an EMBL/GenBank/DDBJ whole genome shotgun (WGS) entry which is preliminary data.</text>
</comment>
<organism evidence="4 5">
    <name type="scientific">Phytophthora megakarya</name>
    <dbReference type="NCBI Taxonomy" id="4795"/>
    <lineage>
        <taxon>Eukaryota</taxon>
        <taxon>Sar</taxon>
        <taxon>Stramenopiles</taxon>
        <taxon>Oomycota</taxon>
        <taxon>Peronosporomycetes</taxon>
        <taxon>Peronosporales</taxon>
        <taxon>Peronosporaceae</taxon>
        <taxon>Phytophthora</taxon>
    </lineage>
</organism>
<name>A0A225VQ56_9STRA</name>
<evidence type="ECO:0000313" key="4">
    <source>
        <dbReference type="EMBL" id="OWZ06907.1"/>
    </source>
</evidence>